<dbReference type="PANTHER" id="PTHR46895">
    <property type="entry name" value="PROTEIN CBG20548-RELATED"/>
    <property type="match status" value="1"/>
</dbReference>
<dbReference type="Proteomes" id="UP000005237">
    <property type="component" value="Unassembled WGS sequence"/>
</dbReference>
<dbReference type="AlphaFoldDB" id="A0A8R1E342"/>
<keyword evidence="1" id="KW-1133">Transmembrane helix</keyword>
<dbReference type="EnsemblMetazoa" id="CJA18871a.1">
    <property type="protein sequence ID" value="CJA18871a.1"/>
    <property type="gene ID" value="WBGene00138075"/>
</dbReference>
<evidence type="ECO:0000313" key="3">
    <source>
        <dbReference type="Proteomes" id="UP000005237"/>
    </source>
</evidence>
<proteinExistence type="predicted"/>
<feature type="transmembrane region" description="Helical" evidence="1">
    <location>
        <begin position="115"/>
        <end position="137"/>
    </location>
</feature>
<evidence type="ECO:0000313" key="2">
    <source>
        <dbReference type="EnsemblMetazoa" id="CJA18871a.1"/>
    </source>
</evidence>
<evidence type="ECO:0000256" key="1">
    <source>
        <dbReference type="SAM" id="Phobius"/>
    </source>
</evidence>
<keyword evidence="1" id="KW-0812">Transmembrane</keyword>
<keyword evidence="1" id="KW-0472">Membrane</keyword>
<evidence type="ECO:0008006" key="4">
    <source>
        <dbReference type="Google" id="ProtNLM"/>
    </source>
</evidence>
<feature type="transmembrane region" description="Helical" evidence="1">
    <location>
        <begin position="6"/>
        <end position="23"/>
    </location>
</feature>
<dbReference type="SUPFAM" id="SSF81321">
    <property type="entry name" value="Family A G protein-coupled receptor-like"/>
    <property type="match status" value="1"/>
</dbReference>
<dbReference type="PANTHER" id="PTHR46895:SF5">
    <property type="entry name" value="G-PROTEIN COUPLED RECEPTORS FAMILY 1 PROFILE DOMAIN-CONTAINING PROTEIN"/>
    <property type="match status" value="1"/>
</dbReference>
<protein>
    <recommendedName>
        <fullName evidence="4">G_PROTEIN_RECEP_F1_2 domain-containing protein</fullName>
    </recommendedName>
</protein>
<reference evidence="2" key="2">
    <citation type="submission" date="2022-06" db="UniProtKB">
        <authorList>
            <consortium name="EnsemblMetazoa"/>
        </authorList>
    </citation>
    <scope>IDENTIFICATION</scope>
    <source>
        <strain evidence="2">DF5081</strain>
    </source>
</reference>
<feature type="transmembrane region" description="Helical" evidence="1">
    <location>
        <begin position="44"/>
        <end position="61"/>
    </location>
</feature>
<name>A0A8R1E342_CAEJA</name>
<dbReference type="Gene3D" id="1.20.1070.10">
    <property type="entry name" value="Rhodopsin 7-helix transmembrane proteins"/>
    <property type="match status" value="1"/>
</dbReference>
<accession>A0A8R1E342</accession>
<organism evidence="2 3">
    <name type="scientific">Caenorhabditis japonica</name>
    <dbReference type="NCBI Taxonomy" id="281687"/>
    <lineage>
        <taxon>Eukaryota</taxon>
        <taxon>Metazoa</taxon>
        <taxon>Ecdysozoa</taxon>
        <taxon>Nematoda</taxon>
        <taxon>Chromadorea</taxon>
        <taxon>Rhabditida</taxon>
        <taxon>Rhabditina</taxon>
        <taxon>Rhabditomorpha</taxon>
        <taxon>Rhabditoidea</taxon>
        <taxon>Rhabditidae</taxon>
        <taxon>Peloderinae</taxon>
        <taxon>Caenorhabditis</taxon>
    </lineage>
</organism>
<sequence length="223" mass="24755">MHLIAFANWTSAVAIWLVVGVCFERVAGVRSPLHRLNTPSRGKLITGLVTLLSSGAALTFYNHVSHHCFIKSFCNATQIMAVCLDVNLDVWPNNRTNISPPALRTYVAATRAANAVLVVFLPMILLVVLNLMLLYYVKKRSFFVYATLGKVSARVRKAGEVALPFVNTLFRRHSDQIHVIGSPDALFESIVVQLSFHSNASLIEFKACRMMFHLVSLVVLQTS</sequence>
<reference evidence="3" key="1">
    <citation type="submission" date="2010-08" db="EMBL/GenBank/DDBJ databases">
        <authorList>
            <consortium name="Caenorhabditis japonica Sequencing Consortium"/>
            <person name="Wilson R.K."/>
        </authorList>
    </citation>
    <scope>NUCLEOTIDE SEQUENCE [LARGE SCALE GENOMIC DNA]</scope>
    <source>
        <strain evidence="3">DF5081</strain>
    </source>
</reference>
<keyword evidence="3" id="KW-1185">Reference proteome</keyword>